<evidence type="ECO:0000313" key="7">
    <source>
        <dbReference type="Proteomes" id="UP000664382"/>
    </source>
</evidence>
<dbReference type="PANTHER" id="PTHR46847">
    <property type="entry name" value="D-ALLOSE-BINDING PERIPLASMIC PROTEIN-RELATED"/>
    <property type="match status" value="1"/>
</dbReference>
<evidence type="ECO:0000256" key="3">
    <source>
        <dbReference type="ARBA" id="ARBA00022729"/>
    </source>
</evidence>
<evidence type="ECO:0000256" key="2">
    <source>
        <dbReference type="ARBA" id="ARBA00007639"/>
    </source>
</evidence>
<dbReference type="AlphaFoldDB" id="A0A939MND6"/>
<dbReference type="InterPro" id="IPR028082">
    <property type="entry name" value="Peripla_BP_I"/>
</dbReference>
<protein>
    <submittedName>
        <fullName evidence="6">Substrate-binding domain-containing protein</fullName>
    </submittedName>
</protein>
<dbReference type="PANTHER" id="PTHR46847:SF1">
    <property type="entry name" value="D-ALLOSE-BINDING PERIPLASMIC PROTEIN-RELATED"/>
    <property type="match status" value="1"/>
</dbReference>
<dbReference type="PROSITE" id="PS51257">
    <property type="entry name" value="PROKAR_LIPOPROTEIN"/>
    <property type="match status" value="1"/>
</dbReference>
<dbReference type="Proteomes" id="UP000664382">
    <property type="component" value="Unassembled WGS sequence"/>
</dbReference>
<name>A0A939MND6_9MICO</name>
<feature type="signal peptide" evidence="4">
    <location>
        <begin position="1"/>
        <end position="26"/>
    </location>
</feature>
<dbReference type="RefSeq" id="WP_208097516.1">
    <property type="nucleotide sequence ID" value="NZ_JAGDYM010000007.1"/>
</dbReference>
<dbReference type="Gene3D" id="3.40.50.2300">
    <property type="match status" value="2"/>
</dbReference>
<dbReference type="GO" id="GO:0030246">
    <property type="term" value="F:carbohydrate binding"/>
    <property type="evidence" value="ECO:0007669"/>
    <property type="project" value="UniProtKB-ARBA"/>
</dbReference>
<organism evidence="6 7">
    <name type="scientific">Leucobacter weissii</name>
    <dbReference type="NCBI Taxonomy" id="1983706"/>
    <lineage>
        <taxon>Bacteria</taxon>
        <taxon>Bacillati</taxon>
        <taxon>Actinomycetota</taxon>
        <taxon>Actinomycetes</taxon>
        <taxon>Micrococcales</taxon>
        <taxon>Microbacteriaceae</taxon>
        <taxon>Leucobacter</taxon>
    </lineage>
</organism>
<comment type="subcellular location">
    <subcellularLocation>
        <location evidence="1">Cell envelope</location>
    </subcellularLocation>
</comment>
<evidence type="ECO:0000313" key="6">
    <source>
        <dbReference type="EMBL" id="MBO1901762.1"/>
    </source>
</evidence>
<dbReference type="EMBL" id="JAGDYM010000007">
    <property type="protein sequence ID" value="MBO1901762.1"/>
    <property type="molecule type" value="Genomic_DNA"/>
</dbReference>
<dbReference type="GO" id="GO:0030313">
    <property type="term" value="C:cell envelope"/>
    <property type="evidence" value="ECO:0007669"/>
    <property type="project" value="UniProtKB-SubCell"/>
</dbReference>
<keyword evidence="7" id="KW-1185">Reference proteome</keyword>
<feature type="chain" id="PRO_5039577134" evidence="4">
    <location>
        <begin position="27"/>
        <end position="386"/>
    </location>
</feature>
<accession>A0A939MND6</accession>
<proteinExistence type="inferred from homology"/>
<gene>
    <name evidence="6" type="ORF">J4H92_07335</name>
</gene>
<reference evidence="6" key="1">
    <citation type="submission" date="2021-03" db="EMBL/GenBank/DDBJ databases">
        <title>Leucobacter chromiisoli sp. nov., isolated from chromium-containing soil of chemical plant.</title>
        <authorList>
            <person name="Xu Z."/>
        </authorList>
    </citation>
    <scope>NUCLEOTIDE SEQUENCE</scope>
    <source>
        <strain evidence="6">S27</strain>
    </source>
</reference>
<evidence type="ECO:0000256" key="1">
    <source>
        <dbReference type="ARBA" id="ARBA00004196"/>
    </source>
</evidence>
<comment type="similarity">
    <text evidence="2">Belongs to the bacterial solute-binding protein 2 family.</text>
</comment>
<comment type="caution">
    <text evidence="6">The sequence shown here is derived from an EMBL/GenBank/DDBJ whole genome shotgun (WGS) entry which is preliminary data.</text>
</comment>
<dbReference type="Pfam" id="PF13407">
    <property type="entry name" value="Peripla_BP_4"/>
    <property type="match status" value="1"/>
</dbReference>
<dbReference type="SUPFAM" id="SSF53822">
    <property type="entry name" value="Periplasmic binding protein-like I"/>
    <property type="match status" value="1"/>
</dbReference>
<keyword evidence="3 4" id="KW-0732">Signal</keyword>
<feature type="domain" description="Periplasmic binding protein" evidence="5">
    <location>
        <begin position="91"/>
        <end position="346"/>
    </location>
</feature>
<evidence type="ECO:0000259" key="5">
    <source>
        <dbReference type="Pfam" id="PF13407"/>
    </source>
</evidence>
<sequence length="386" mass="39735">MSLKERRRNGALALLAVAALLTSACAGGGSASTTDGGDEAPTASASPVSLEELAAGDYGAPPTSAPPIAEDKSIWIVSCGQNAIGCAIGAESAKEAAESLGWTAQVCDGQLNAGGAFADCVRQGIAAGVDGIVTEAIDCSVIQDPLREAEAADIVTVNFWGFDCDQGVNPAGDPLFSASVQPSEEYASNEDYQFAVGQARAEWIIAASGGEAEIIELEFKGTNIGGVLSAGFHDAIESCGSCTVHTVDVTHQTFGDARQIVESALLQHPAAEWVAIPLESLVLLGAAQAVASSPRSSDISLIGGEGFPPNLDLIREDQGQSASVGQPIGWYGYGAIDTINRVFNGESAVPQGMSFQIVDAEHNLPDEGGYVPPVDYESAYREAWGV</sequence>
<dbReference type="InterPro" id="IPR025997">
    <property type="entry name" value="SBP_2_dom"/>
</dbReference>
<evidence type="ECO:0000256" key="4">
    <source>
        <dbReference type="SAM" id="SignalP"/>
    </source>
</evidence>